<name>A0A9N8VP79_9GLOM</name>
<dbReference type="InterPro" id="IPR036910">
    <property type="entry name" value="HMG_box_dom_sf"/>
</dbReference>
<dbReference type="Gene3D" id="1.10.30.10">
    <property type="entry name" value="High mobility group box domain"/>
    <property type="match status" value="1"/>
</dbReference>
<dbReference type="AlphaFoldDB" id="A0A9N8VP79"/>
<evidence type="ECO:0000313" key="4">
    <source>
        <dbReference type="Proteomes" id="UP000789508"/>
    </source>
</evidence>
<proteinExistence type="predicted"/>
<feature type="compositionally biased region" description="Low complexity" evidence="1">
    <location>
        <begin position="9"/>
        <end position="26"/>
    </location>
</feature>
<evidence type="ECO:0000256" key="1">
    <source>
        <dbReference type="SAM" id="MobiDB-lite"/>
    </source>
</evidence>
<dbReference type="Proteomes" id="UP000789508">
    <property type="component" value="Unassembled WGS sequence"/>
</dbReference>
<dbReference type="InterPro" id="IPR009071">
    <property type="entry name" value="HMG_box_dom"/>
</dbReference>
<gene>
    <name evidence="3" type="ORF">ALEPTO_LOCUS1363</name>
</gene>
<feature type="region of interest" description="Disordered" evidence="1">
    <location>
        <begin position="1"/>
        <end position="29"/>
    </location>
</feature>
<dbReference type="SUPFAM" id="SSF47095">
    <property type="entry name" value="HMG-box"/>
    <property type="match status" value="1"/>
</dbReference>
<dbReference type="Pfam" id="PF00505">
    <property type="entry name" value="HMG_box"/>
    <property type="match status" value="1"/>
</dbReference>
<organism evidence="3 4">
    <name type="scientific">Ambispora leptoticha</name>
    <dbReference type="NCBI Taxonomy" id="144679"/>
    <lineage>
        <taxon>Eukaryota</taxon>
        <taxon>Fungi</taxon>
        <taxon>Fungi incertae sedis</taxon>
        <taxon>Mucoromycota</taxon>
        <taxon>Glomeromycotina</taxon>
        <taxon>Glomeromycetes</taxon>
        <taxon>Archaeosporales</taxon>
        <taxon>Ambisporaceae</taxon>
        <taxon>Ambispora</taxon>
    </lineage>
</organism>
<reference evidence="3" key="1">
    <citation type="submission" date="2021-06" db="EMBL/GenBank/DDBJ databases">
        <authorList>
            <person name="Kallberg Y."/>
            <person name="Tangrot J."/>
            <person name="Rosling A."/>
        </authorList>
    </citation>
    <scope>NUCLEOTIDE SEQUENCE</scope>
    <source>
        <strain evidence="3">FL130A</strain>
    </source>
</reference>
<accession>A0A9N8VP79</accession>
<evidence type="ECO:0000313" key="3">
    <source>
        <dbReference type="EMBL" id="CAG8457589.1"/>
    </source>
</evidence>
<protein>
    <submittedName>
        <fullName evidence="3">2597_t:CDS:1</fullName>
    </submittedName>
</protein>
<feature type="region of interest" description="Disordered" evidence="1">
    <location>
        <begin position="128"/>
        <end position="154"/>
    </location>
</feature>
<sequence length="306" mass="34752">MADNQGLPSSSTSDANNNSTDQSSSSEVPKIKVNFVPKITIQELLNKRKPNDKLSKPPNAFIIYRGEYLKEAKRQKIAMPMTKLSQMASISWREEEAYVKKWYNDLSNEVAEKWAELHVRSSSFVNKNWQSPEGQRSKKGKSEKKSDSKKSSEIEKFQDELTIIHEYGNSTTPDSSQTQRFTSTNEAAENVIATEPMQLQDLQESLFLLPFSEYENFYIESEGSTSGVQNIYTGILRTEYYPSYSGSTTPLIPIMPYYSPADSPSAEEWLFPSEGELSYEEFVQLMNVPDDFIAMLSSTMATEHPE</sequence>
<dbReference type="OrthoDB" id="2325316at2759"/>
<dbReference type="EMBL" id="CAJVPS010000145">
    <property type="protein sequence ID" value="CAG8457589.1"/>
    <property type="molecule type" value="Genomic_DNA"/>
</dbReference>
<evidence type="ECO:0000259" key="2">
    <source>
        <dbReference type="Pfam" id="PF00505"/>
    </source>
</evidence>
<keyword evidence="4" id="KW-1185">Reference proteome</keyword>
<feature type="domain" description="HMG box" evidence="2">
    <location>
        <begin position="55"/>
        <end position="114"/>
    </location>
</feature>
<feature type="compositionally biased region" description="Basic and acidic residues" evidence="1">
    <location>
        <begin position="143"/>
        <end position="154"/>
    </location>
</feature>
<comment type="caution">
    <text evidence="3">The sequence shown here is derived from an EMBL/GenBank/DDBJ whole genome shotgun (WGS) entry which is preliminary data.</text>
</comment>